<dbReference type="SUPFAM" id="SSF49503">
    <property type="entry name" value="Cupredoxins"/>
    <property type="match status" value="2"/>
</dbReference>
<dbReference type="InterPro" id="IPR045087">
    <property type="entry name" value="Cu-oxidase_fam"/>
</dbReference>
<evidence type="ECO:0000256" key="7">
    <source>
        <dbReference type="ARBA" id="ARBA00022723"/>
    </source>
</evidence>
<keyword evidence="8" id="KW-0677">Repeat</keyword>
<feature type="domain" description="Plastocyanin-like" evidence="14">
    <location>
        <begin position="145"/>
        <end position="242"/>
    </location>
</feature>
<feature type="binding site" description="type 1 copper site" evidence="12">
    <location>
        <position position="228"/>
    </location>
    <ligand>
        <name>Cu cation</name>
        <dbReference type="ChEBI" id="CHEBI:23378"/>
        <label>1</label>
    </ligand>
</feature>
<evidence type="ECO:0000256" key="11">
    <source>
        <dbReference type="ARBA" id="ARBA00049340"/>
    </source>
</evidence>
<name>A0A1F7TLE5_9BACT</name>
<feature type="binding site" description="type 1 copper site" evidence="12">
    <location>
        <position position="184"/>
    </location>
    <ligand>
        <name>Cu cation</name>
        <dbReference type="ChEBI" id="CHEBI:23378"/>
        <label>1</label>
    </ligand>
</feature>
<proteinExistence type="inferred from homology"/>
<feature type="binding site" description="type 1 copper site" evidence="12">
    <location>
        <position position="220"/>
    </location>
    <ligand>
        <name>Cu cation</name>
        <dbReference type="ChEBI" id="CHEBI:23378"/>
        <label>1</label>
    </ligand>
</feature>
<dbReference type="Proteomes" id="UP000177885">
    <property type="component" value="Unassembled WGS sequence"/>
</dbReference>
<dbReference type="PANTHER" id="PTHR11709">
    <property type="entry name" value="MULTI-COPPER OXIDASE"/>
    <property type="match status" value="1"/>
</dbReference>
<evidence type="ECO:0000256" key="13">
    <source>
        <dbReference type="SAM" id="Phobius"/>
    </source>
</evidence>
<dbReference type="GO" id="GO:0050421">
    <property type="term" value="F:nitrite reductase (NO-forming) activity"/>
    <property type="evidence" value="ECO:0007669"/>
    <property type="project" value="UniProtKB-EC"/>
</dbReference>
<keyword evidence="13" id="KW-1133">Transmembrane helix</keyword>
<dbReference type="FunFam" id="2.60.40.420:FF:000093">
    <property type="entry name" value="Copper-containing nitrite reductase"/>
    <property type="match status" value="1"/>
</dbReference>
<evidence type="ECO:0000256" key="12">
    <source>
        <dbReference type="PIRSR" id="PIRSR601287-1"/>
    </source>
</evidence>
<evidence type="ECO:0000313" key="16">
    <source>
        <dbReference type="Proteomes" id="UP000177885"/>
    </source>
</evidence>
<dbReference type="AlphaFoldDB" id="A0A1F7TLE5"/>
<dbReference type="EMBL" id="MGDT01000007">
    <property type="protein sequence ID" value="OGL66438.1"/>
    <property type="molecule type" value="Genomic_DNA"/>
</dbReference>
<evidence type="ECO:0000256" key="2">
    <source>
        <dbReference type="ARBA" id="ARBA00001973"/>
    </source>
</evidence>
<keyword evidence="9" id="KW-0560">Oxidoreductase</keyword>
<comment type="similarity">
    <text evidence="3">Belongs to the multicopper oxidase family.</text>
</comment>
<dbReference type="GO" id="GO:0005507">
    <property type="term" value="F:copper ion binding"/>
    <property type="evidence" value="ECO:0007669"/>
    <property type="project" value="InterPro"/>
</dbReference>
<evidence type="ECO:0000256" key="5">
    <source>
        <dbReference type="ARBA" id="ARBA00011882"/>
    </source>
</evidence>
<comment type="subunit">
    <text evidence="4">Homotrimer.</text>
</comment>
<dbReference type="Gene3D" id="2.60.40.420">
    <property type="entry name" value="Cupredoxins - blue copper proteins"/>
    <property type="match status" value="2"/>
</dbReference>
<feature type="transmembrane region" description="Helical" evidence="13">
    <location>
        <begin position="39"/>
        <end position="58"/>
    </location>
</feature>
<sequence length="417" mass="44590">MYGYLILQLLSLVVGAIALALVLKGMLLIRRRSEPGTRLAIDAGVAGLAIAAVTYVVASVPLPLNFAMPPAMHAMTMDRTPASLPFGAVLEFLARKDRFEKVADIGRDPNDVPAPVGARTPRTVRIEVRAAEVVSEVAPGIFFNYWTYDGQVPGPMYRVRVGDTVETTLTNDPTSLHPHNIDLHAVTGPGGGASLTNVKPGETKAFRWLAKHPGLYEYHCAMPNVSTHNSHGQYGLILVEPEGGLAPVDKEFYLMQGELYAMGGIGKKGLVAFDTQGLIDGNPTYVTFNGKVEGAPRMRARVGDRIRLFVGNGGVNLVSSFHVIGEVFDTVYPEAAIGEGSTVFKNVQTTAVLPGGAAIVEFTVDVPGKYLMVDHALARMNKGAWAVLEVEGEEVPAVFAPLTSKEGSADGDDTRRP</sequence>
<keyword evidence="7 12" id="KW-0479">Metal-binding</keyword>
<evidence type="ECO:0000256" key="3">
    <source>
        <dbReference type="ARBA" id="ARBA00010609"/>
    </source>
</evidence>
<dbReference type="InterPro" id="IPR008972">
    <property type="entry name" value="Cupredoxin"/>
</dbReference>
<dbReference type="STRING" id="1802385.A2856_01970"/>
<organism evidence="15 16">
    <name type="scientific">Candidatus Uhrbacteria bacterium RIFCSPHIGHO2_01_FULL_63_20</name>
    <dbReference type="NCBI Taxonomy" id="1802385"/>
    <lineage>
        <taxon>Bacteria</taxon>
        <taxon>Candidatus Uhriibacteriota</taxon>
    </lineage>
</organism>
<feature type="transmembrane region" description="Helical" evidence="13">
    <location>
        <begin position="6"/>
        <end position="27"/>
    </location>
</feature>
<evidence type="ECO:0000256" key="6">
    <source>
        <dbReference type="ARBA" id="ARBA00017290"/>
    </source>
</evidence>
<comment type="cofactor">
    <cofactor evidence="2 12">
        <name>Cu(2+)</name>
        <dbReference type="ChEBI" id="CHEBI:29036"/>
    </cofactor>
</comment>
<dbReference type="EC" id="1.7.2.1" evidence="5"/>
<gene>
    <name evidence="15" type="ORF">A2856_01970</name>
</gene>
<evidence type="ECO:0000313" key="15">
    <source>
        <dbReference type="EMBL" id="OGL66438.1"/>
    </source>
</evidence>
<dbReference type="InterPro" id="IPR001287">
    <property type="entry name" value="NO2-reductase_Cu"/>
</dbReference>
<protein>
    <recommendedName>
        <fullName evidence="6">Copper-containing nitrite reductase</fullName>
        <ecNumber evidence="5">1.7.2.1</ecNumber>
    </recommendedName>
</protein>
<dbReference type="PRINTS" id="PR00695">
    <property type="entry name" value="CUNO2RDTASE"/>
</dbReference>
<dbReference type="Pfam" id="PF07732">
    <property type="entry name" value="Cu-oxidase_3"/>
    <property type="match status" value="1"/>
</dbReference>
<evidence type="ECO:0000256" key="4">
    <source>
        <dbReference type="ARBA" id="ARBA00011233"/>
    </source>
</evidence>
<keyword evidence="13" id="KW-0812">Transmembrane</keyword>
<reference evidence="15 16" key="1">
    <citation type="journal article" date="2016" name="Nat. Commun.">
        <title>Thousands of microbial genomes shed light on interconnected biogeochemical processes in an aquifer system.</title>
        <authorList>
            <person name="Anantharaman K."/>
            <person name="Brown C.T."/>
            <person name="Hug L.A."/>
            <person name="Sharon I."/>
            <person name="Castelle C.J."/>
            <person name="Probst A.J."/>
            <person name="Thomas B.C."/>
            <person name="Singh A."/>
            <person name="Wilkins M.J."/>
            <person name="Karaoz U."/>
            <person name="Brodie E.L."/>
            <person name="Williams K.H."/>
            <person name="Hubbard S.S."/>
            <person name="Banfield J.F."/>
        </authorList>
    </citation>
    <scope>NUCLEOTIDE SEQUENCE [LARGE SCALE GENOMIC DNA]</scope>
</reference>
<evidence type="ECO:0000256" key="1">
    <source>
        <dbReference type="ARBA" id="ARBA00001960"/>
    </source>
</evidence>
<dbReference type="InterPro" id="IPR011707">
    <property type="entry name" value="Cu-oxidase-like_N"/>
</dbReference>
<feature type="binding site" description="type 1 copper site" evidence="12">
    <location>
        <position position="375"/>
    </location>
    <ligand>
        <name>Cu cation</name>
        <dbReference type="ChEBI" id="CHEBI:23378"/>
        <label>1</label>
    </ligand>
</feature>
<evidence type="ECO:0000256" key="8">
    <source>
        <dbReference type="ARBA" id="ARBA00022737"/>
    </source>
</evidence>
<evidence type="ECO:0000259" key="14">
    <source>
        <dbReference type="Pfam" id="PF07732"/>
    </source>
</evidence>
<feature type="binding site" description="type 1 copper site" evidence="12">
    <location>
        <position position="219"/>
    </location>
    <ligand>
        <name>Cu cation</name>
        <dbReference type="ChEBI" id="CHEBI:23378"/>
        <label>1</label>
    </ligand>
</feature>
<keyword evidence="10 12" id="KW-0186">Copper</keyword>
<dbReference type="PANTHER" id="PTHR11709:SF394">
    <property type="entry name" value="FI03373P-RELATED"/>
    <property type="match status" value="1"/>
</dbReference>
<dbReference type="CDD" id="cd04208">
    <property type="entry name" value="CuRO_2_CuNIR"/>
    <property type="match status" value="1"/>
</dbReference>
<dbReference type="CDD" id="cd11020">
    <property type="entry name" value="CuRO_1_CuNIR"/>
    <property type="match status" value="1"/>
</dbReference>
<evidence type="ECO:0000256" key="9">
    <source>
        <dbReference type="ARBA" id="ARBA00023002"/>
    </source>
</evidence>
<feature type="binding site" description="type 1 copper site" evidence="12">
    <location>
        <position position="179"/>
    </location>
    <ligand>
        <name>Cu cation</name>
        <dbReference type="ChEBI" id="CHEBI:23378"/>
        <label>1</label>
    </ligand>
</feature>
<comment type="caution">
    <text evidence="15">The sequence shown here is derived from an EMBL/GenBank/DDBJ whole genome shotgun (WGS) entry which is preliminary data.</text>
</comment>
<keyword evidence="13" id="KW-0472">Membrane</keyword>
<accession>A0A1F7TLE5</accession>
<comment type="catalytic activity">
    <reaction evidence="11">
        <text>nitric oxide + Fe(III)-[cytochrome c] + H2O = Fe(II)-[cytochrome c] + nitrite + 2 H(+)</text>
        <dbReference type="Rhea" id="RHEA:15233"/>
        <dbReference type="Rhea" id="RHEA-COMP:10350"/>
        <dbReference type="Rhea" id="RHEA-COMP:14399"/>
        <dbReference type="ChEBI" id="CHEBI:15377"/>
        <dbReference type="ChEBI" id="CHEBI:15378"/>
        <dbReference type="ChEBI" id="CHEBI:16301"/>
        <dbReference type="ChEBI" id="CHEBI:16480"/>
        <dbReference type="ChEBI" id="CHEBI:29033"/>
        <dbReference type="ChEBI" id="CHEBI:29034"/>
        <dbReference type="EC" id="1.7.2.1"/>
    </reaction>
</comment>
<comment type="cofactor">
    <cofactor evidence="1 12">
        <name>Cu(+)</name>
        <dbReference type="ChEBI" id="CHEBI:49552"/>
    </cofactor>
</comment>
<evidence type="ECO:0000256" key="10">
    <source>
        <dbReference type="ARBA" id="ARBA00023008"/>
    </source>
</evidence>